<dbReference type="Proteomes" id="UP000006757">
    <property type="component" value="Unassembled WGS sequence"/>
</dbReference>
<accession>K1VX50</accession>
<dbReference type="EMBL" id="AMBO01000235">
    <property type="protein sequence ID" value="EKD04057.1"/>
    <property type="molecule type" value="Genomic_DNA"/>
</dbReference>
<name>K1VX50_TRIAC</name>
<dbReference type="GO" id="GO:0051087">
    <property type="term" value="F:protein-folding chaperone binding"/>
    <property type="evidence" value="ECO:0007669"/>
    <property type="project" value="TreeGrafter"/>
</dbReference>
<dbReference type="OrthoDB" id="512667at2759"/>
<sequence>MASRSLLRTLRPMGQQLRAVPRMAPSMPARAFSTAPMRWDERSTIDQLKKGVADLGDQAKNLMNKLESEAKDFTDQAKNHGSTPKATDHSIPPSTAGQVDPEGEVRDPMAGNHASASGHTSHGLPPPRRVEPRLQLTFTCTAGPERNQPECGERSTHEFSKNSYENGIVLVQCPKCQARHLIADHLGWFKEITKDGQLKTLEDIMKDKGDDAITKGRINQFGTIEFPPEAGKS</sequence>
<dbReference type="InterPro" id="IPR024158">
    <property type="entry name" value="Mt_import_TIM15"/>
</dbReference>
<organism evidence="7 8">
    <name type="scientific">Trichosporon asahii var. asahii (strain CBS 8904)</name>
    <name type="common">Yeast</name>
    <dbReference type="NCBI Taxonomy" id="1220162"/>
    <lineage>
        <taxon>Eukaryota</taxon>
        <taxon>Fungi</taxon>
        <taxon>Dikarya</taxon>
        <taxon>Basidiomycota</taxon>
        <taxon>Agaricomycotina</taxon>
        <taxon>Tremellomycetes</taxon>
        <taxon>Trichosporonales</taxon>
        <taxon>Trichosporonaceae</taxon>
        <taxon>Trichosporon</taxon>
    </lineage>
</organism>
<dbReference type="InterPro" id="IPR007853">
    <property type="entry name" value="Znf_DNL-typ"/>
</dbReference>
<dbReference type="GO" id="GO:0005739">
    <property type="term" value="C:mitochondrion"/>
    <property type="evidence" value="ECO:0007669"/>
    <property type="project" value="TreeGrafter"/>
</dbReference>
<dbReference type="PROSITE" id="PS51501">
    <property type="entry name" value="ZF_DNL"/>
    <property type="match status" value="1"/>
</dbReference>
<dbReference type="PANTHER" id="PTHR20922">
    <property type="entry name" value="DNL-TYPE ZINC FINGER PROTEIN"/>
    <property type="match status" value="1"/>
</dbReference>
<evidence type="ECO:0000313" key="7">
    <source>
        <dbReference type="EMBL" id="EKD04057.1"/>
    </source>
</evidence>
<comment type="caution">
    <text evidence="7">The sequence shown here is derived from an EMBL/GenBank/DDBJ whole genome shotgun (WGS) entry which is preliminary data.</text>
</comment>
<feature type="domain" description="DNL-type" evidence="6">
    <location>
        <begin position="129"/>
        <end position="233"/>
    </location>
</feature>
<dbReference type="PANTHER" id="PTHR20922:SF13">
    <property type="entry name" value="DNL-TYPE ZINC FINGER PROTEIN"/>
    <property type="match status" value="1"/>
</dbReference>
<evidence type="ECO:0000256" key="2">
    <source>
        <dbReference type="ARBA" id="ARBA00022771"/>
    </source>
</evidence>
<feature type="region of interest" description="Disordered" evidence="5">
    <location>
        <begin position="73"/>
        <end position="130"/>
    </location>
</feature>
<proteinExistence type="predicted"/>
<protein>
    <recommendedName>
        <fullName evidence="6">DNL-type domain-containing protein</fullName>
    </recommendedName>
</protein>
<keyword evidence="1" id="KW-0479">Metal-binding</keyword>
<evidence type="ECO:0000313" key="8">
    <source>
        <dbReference type="Proteomes" id="UP000006757"/>
    </source>
</evidence>
<evidence type="ECO:0000256" key="4">
    <source>
        <dbReference type="PROSITE-ProRule" id="PRU00834"/>
    </source>
</evidence>
<dbReference type="GO" id="GO:0008270">
    <property type="term" value="F:zinc ion binding"/>
    <property type="evidence" value="ECO:0007669"/>
    <property type="project" value="UniProtKB-KW"/>
</dbReference>
<gene>
    <name evidence="7" type="ORF">A1Q2_01640</name>
</gene>
<dbReference type="InParanoid" id="K1VX50"/>
<evidence type="ECO:0000259" key="6">
    <source>
        <dbReference type="PROSITE" id="PS51501"/>
    </source>
</evidence>
<dbReference type="STRING" id="1220162.K1VX50"/>
<evidence type="ECO:0000256" key="5">
    <source>
        <dbReference type="SAM" id="MobiDB-lite"/>
    </source>
</evidence>
<keyword evidence="8" id="KW-1185">Reference proteome</keyword>
<dbReference type="HOGENOM" id="CLU_1107769_0_0_1"/>
<keyword evidence="2 4" id="KW-0863">Zinc-finger</keyword>
<dbReference type="AlphaFoldDB" id="K1VX50"/>
<dbReference type="eggNOG" id="KOG3277">
    <property type="taxonomic scope" value="Eukaryota"/>
</dbReference>
<reference evidence="7 8" key="1">
    <citation type="journal article" date="2012" name="Eukaryot. Cell">
        <title>Genome sequence of the Trichosporon asahii environmental strain CBS 8904.</title>
        <authorList>
            <person name="Yang R.Y."/>
            <person name="Li H.T."/>
            <person name="Zhu H."/>
            <person name="Zhou G.P."/>
            <person name="Wang M."/>
            <person name="Wang L."/>
        </authorList>
    </citation>
    <scope>NUCLEOTIDE SEQUENCE [LARGE SCALE GENOMIC DNA]</scope>
    <source>
        <strain evidence="7 8">CBS 8904</strain>
    </source>
</reference>
<dbReference type="GO" id="GO:0006457">
    <property type="term" value="P:protein folding"/>
    <property type="evidence" value="ECO:0007669"/>
    <property type="project" value="TreeGrafter"/>
</dbReference>
<dbReference type="GO" id="GO:0050821">
    <property type="term" value="P:protein stabilization"/>
    <property type="evidence" value="ECO:0007669"/>
    <property type="project" value="TreeGrafter"/>
</dbReference>
<keyword evidence="3" id="KW-0862">Zinc</keyword>
<evidence type="ECO:0000256" key="3">
    <source>
        <dbReference type="ARBA" id="ARBA00022833"/>
    </source>
</evidence>
<dbReference type="Pfam" id="PF05180">
    <property type="entry name" value="zf-DNL"/>
    <property type="match status" value="1"/>
</dbReference>
<dbReference type="GO" id="GO:0030150">
    <property type="term" value="P:protein import into mitochondrial matrix"/>
    <property type="evidence" value="ECO:0007669"/>
    <property type="project" value="TreeGrafter"/>
</dbReference>
<evidence type="ECO:0000256" key="1">
    <source>
        <dbReference type="ARBA" id="ARBA00022723"/>
    </source>
</evidence>